<dbReference type="Proteomes" id="UP000799436">
    <property type="component" value="Unassembled WGS sequence"/>
</dbReference>
<accession>A0A6G1L112</accession>
<evidence type="ECO:0000313" key="2">
    <source>
        <dbReference type="EMBL" id="KAF2766576.1"/>
    </source>
</evidence>
<keyword evidence="3" id="KW-1185">Reference proteome</keyword>
<dbReference type="Gene3D" id="3.40.720.10">
    <property type="entry name" value="Alkaline Phosphatase, subunit A"/>
    <property type="match status" value="2"/>
</dbReference>
<sequence>MRPLNALAALAGSASALPHIINPRATNSSNTTASIPNPEVWANLRNKIKHVVYLMEENHSFDNIAGYWSFHPDIDNLRNLRTPYCNDYTNPNWTVWGEPLKICAGPYEEEVPLSDPDHNFAGTSYEIYQKWQPSRNDTPNMGGFIERQSDKYSATPGNSSFVIKAYSEEHSQTLATLAQNFAFFDVYHAEHPGPTDVNRQFATSGSSCGLVDNTVQAAGFFSNTTGTNCAMSIFESLDRAGVTWKNYYETDIVDAWMYEYVQEHAREKLVTSDHFYEDLEQGTLPQFSYLNPECCTIDSMHPTSNMAAGELMIKHLYDALRNSSYWDSTLLIINFDEHGGFADHVPPPSDIPAPEDGITFSGTSDGHNVTYDFTRLGVRVPAFLISKWIAPNTLIHDEGTGYAENSAYTHSSILHFLQNLWGLEGLNNRVQWAKTFEYVFGDEAQEGGGLEALPSPVWYGGHDTPEPEAFYKLNQPYSYYAALDD</sequence>
<dbReference type="EMBL" id="ML995869">
    <property type="protein sequence ID" value="KAF2766576.1"/>
    <property type="molecule type" value="Genomic_DNA"/>
</dbReference>
<name>A0A6G1L112_9PEZI</name>
<evidence type="ECO:0000313" key="3">
    <source>
        <dbReference type="Proteomes" id="UP000799436"/>
    </source>
</evidence>
<dbReference type="GO" id="GO:0042578">
    <property type="term" value="F:phosphoric ester hydrolase activity"/>
    <property type="evidence" value="ECO:0007669"/>
    <property type="project" value="UniProtKB-ARBA"/>
</dbReference>
<dbReference type="InterPro" id="IPR007312">
    <property type="entry name" value="Phosphoesterase"/>
</dbReference>
<organism evidence="2 3">
    <name type="scientific">Teratosphaeria nubilosa</name>
    <dbReference type="NCBI Taxonomy" id="161662"/>
    <lineage>
        <taxon>Eukaryota</taxon>
        <taxon>Fungi</taxon>
        <taxon>Dikarya</taxon>
        <taxon>Ascomycota</taxon>
        <taxon>Pezizomycotina</taxon>
        <taxon>Dothideomycetes</taxon>
        <taxon>Dothideomycetidae</taxon>
        <taxon>Mycosphaerellales</taxon>
        <taxon>Teratosphaeriaceae</taxon>
        <taxon>Teratosphaeria</taxon>
    </lineage>
</organism>
<dbReference type="InterPro" id="IPR017850">
    <property type="entry name" value="Alkaline_phosphatase_core_sf"/>
</dbReference>
<dbReference type="Pfam" id="PF04185">
    <property type="entry name" value="Phosphoesterase"/>
    <property type="match status" value="1"/>
</dbReference>
<protein>
    <submittedName>
        <fullName evidence="2">Phospholipase C</fullName>
    </submittedName>
</protein>
<evidence type="ECO:0000256" key="1">
    <source>
        <dbReference type="ARBA" id="ARBA00022801"/>
    </source>
</evidence>
<dbReference type="GO" id="GO:0009395">
    <property type="term" value="P:phospholipid catabolic process"/>
    <property type="evidence" value="ECO:0007669"/>
    <property type="project" value="TreeGrafter"/>
</dbReference>
<keyword evidence="1" id="KW-0378">Hydrolase</keyword>
<gene>
    <name evidence="2" type="ORF">EJ03DRAFT_353830</name>
</gene>
<dbReference type="AlphaFoldDB" id="A0A6G1L112"/>
<reference evidence="2" key="1">
    <citation type="journal article" date="2020" name="Stud. Mycol.">
        <title>101 Dothideomycetes genomes: a test case for predicting lifestyles and emergence of pathogens.</title>
        <authorList>
            <person name="Haridas S."/>
            <person name="Albert R."/>
            <person name="Binder M."/>
            <person name="Bloem J."/>
            <person name="Labutti K."/>
            <person name="Salamov A."/>
            <person name="Andreopoulos B."/>
            <person name="Baker S."/>
            <person name="Barry K."/>
            <person name="Bills G."/>
            <person name="Bluhm B."/>
            <person name="Cannon C."/>
            <person name="Castanera R."/>
            <person name="Culley D."/>
            <person name="Daum C."/>
            <person name="Ezra D."/>
            <person name="Gonzalez J."/>
            <person name="Henrissat B."/>
            <person name="Kuo A."/>
            <person name="Liang C."/>
            <person name="Lipzen A."/>
            <person name="Lutzoni F."/>
            <person name="Magnuson J."/>
            <person name="Mondo S."/>
            <person name="Nolan M."/>
            <person name="Ohm R."/>
            <person name="Pangilinan J."/>
            <person name="Park H.-J."/>
            <person name="Ramirez L."/>
            <person name="Alfaro M."/>
            <person name="Sun H."/>
            <person name="Tritt A."/>
            <person name="Yoshinaga Y."/>
            <person name="Zwiers L.-H."/>
            <person name="Turgeon B."/>
            <person name="Goodwin S."/>
            <person name="Spatafora J."/>
            <person name="Crous P."/>
            <person name="Grigoriev I."/>
        </authorList>
    </citation>
    <scope>NUCLEOTIDE SEQUENCE</scope>
    <source>
        <strain evidence="2">CBS 116005</strain>
    </source>
</reference>
<dbReference type="PANTHER" id="PTHR31956">
    <property type="entry name" value="NON-SPECIFIC PHOSPHOLIPASE C4-RELATED"/>
    <property type="match status" value="1"/>
</dbReference>
<proteinExistence type="predicted"/>
<dbReference type="OrthoDB" id="5135119at2759"/>
<dbReference type="PANTHER" id="PTHR31956:SF1">
    <property type="entry name" value="NON-SPECIFIC PHOSPHOLIPASE C1"/>
    <property type="match status" value="1"/>
</dbReference>